<dbReference type="Pfam" id="PF01041">
    <property type="entry name" value="DegT_DnrJ_EryC1"/>
    <property type="match status" value="1"/>
</dbReference>
<dbReference type="SUPFAM" id="SSF53383">
    <property type="entry name" value="PLP-dependent transferases"/>
    <property type="match status" value="1"/>
</dbReference>
<dbReference type="EMBL" id="MGKP01000001">
    <property type="protein sequence ID" value="OGN30013.1"/>
    <property type="molecule type" value="Genomic_DNA"/>
</dbReference>
<protein>
    <recommendedName>
        <fullName evidence="6">DegT/DnrJ/EryC1/StrS aminotransferase</fullName>
    </recommendedName>
</protein>
<dbReference type="Proteomes" id="UP000179047">
    <property type="component" value="Unassembled WGS sequence"/>
</dbReference>
<sequence length="367" mass="41883">MKKTIPIFWPSYHGKDIQRELGRLFPANMSNRWLGQAHKVDEFEKEFGKKFGYKYCVSVNSGSAALELAYHLVGIGQDDEVIVTVLTCTATTVHLVRHGAKIIFADIKEDLTIDPEDVARKITKKTKAIVAVTLGGIPVDKRIFALGKKHKIPVIVDCAQSVGAVNEPGDYLCYSFQAIKHFTTGDGGMLVVRNKKEDRRARLLRWFGIDREKKIKANWKPYQKRHMTMDIEEPGYKFQMNDIAATLGLVGLANSDRYLKHRQAIADYYRANLQYPTISGGTDWIFGILVDDRDRIADQLERAGIETNMVHLRNDIFKPFGGKRWRLPMMNRLEPLYLYIPIHTNMTVKDAKYITTILNKIRSGHLS</sequence>
<reference evidence="4 5" key="1">
    <citation type="journal article" date="2016" name="Nat. Commun.">
        <title>Thousands of microbial genomes shed light on interconnected biogeochemical processes in an aquifer system.</title>
        <authorList>
            <person name="Anantharaman K."/>
            <person name="Brown C.T."/>
            <person name="Hug L.A."/>
            <person name="Sharon I."/>
            <person name="Castelle C.J."/>
            <person name="Probst A.J."/>
            <person name="Thomas B.C."/>
            <person name="Singh A."/>
            <person name="Wilkins M.J."/>
            <person name="Karaoz U."/>
            <person name="Brodie E.L."/>
            <person name="Williams K.H."/>
            <person name="Hubbard S.S."/>
            <person name="Banfield J.F."/>
        </authorList>
    </citation>
    <scope>NUCLEOTIDE SEQUENCE [LARGE SCALE GENOMIC DNA]</scope>
</reference>
<name>A0A1F8GX96_9BACT</name>
<comment type="similarity">
    <text evidence="3">Belongs to the DegT/DnrJ/EryC1 family.</text>
</comment>
<dbReference type="InterPro" id="IPR015422">
    <property type="entry name" value="PyrdxlP-dep_Trfase_small"/>
</dbReference>
<feature type="active site" description="Proton acceptor" evidence="1">
    <location>
        <position position="180"/>
    </location>
</feature>
<dbReference type="STRING" id="1802701.A3A33_01670"/>
<proteinExistence type="inferred from homology"/>
<evidence type="ECO:0000256" key="3">
    <source>
        <dbReference type="RuleBase" id="RU004508"/>
    </source>
</evidence>
<evidence type="ECO:0000313" key="5">
    <source>
        <dbReference type="Proteomes" id="UP000179047"/>
    </source>
</evidence>
<dbReference type="InterPro" id="IPR015424">
    <property type="entry name" value="PyrdxlP-dep_Trfase"/>
</dbReference>
<dbReference type="GO" id="GO:0000271">
    <property type="term" value="P:polysaccharide biosynthetic process"/>
    <property type="evidence" value="ECO:0007669"/>
    <property type="project" value="TreeGrafter"/>
</dbReference>
<comment type="caution">
    <text evidence="4">The sequence shown here is derived from an EMBL/GenBank/DDBJ whole genome shotgun (WGS) entry which is preliminary data.</text>
</comment>
<evidence type="ECO:0000256" key="1">
    <source>
        <dbReference type="PIRSR" id="PIRSR000390-1"/>
    </source>
</evidence>
<dbReference type="GO" id="GO:0008483">
    <property type="term" value="F:transaminase activity"/>
    <property type="evidence" value="ECO:0007669"/>
    <property type="project" value="TreeGrafter"/>
</dbReference>
<dbReference type="Gene3D" id="3.90.1150.10">
    <property type="entry name" value="Aspartate Aminotransferase, domain 1"/>
    <property type="match status" value="1"/>
</dbReference>
<dbReference type="InterPro" id="IPR000653">
    <property type="entry name" value="DegT/StrS_aminotransferase"/>
</dbReference>
<evidence type="ECO:0008006" key="6">
    <source>
        <dbReference type="Google" id="ProtNLM"/>
    </source>
</evidence>
<keyword evidence="2 3" id="KW-0663">Pyridoxal phosphate</keyword>
<dbReference type="AlphaFoldDB" id="A0A1F8GX96"/>
<dbReference type="Gene3D" id="3.40.640.10">
    <property type="entry name" value="Type I PLP-dependent aspartate aminotransferase-like (Major domain)"/>
    <property type="match status" value="1"/>
</dbReference>
<organism evidence="4 5">
    <name type="scientific">Candidatus Yanofskybacteria bacterium RIFCSPLOWO2_01_FULL_49_25</name>
    <dbReference type="NCBI Taxonomy" id="1802701"/>
    <lineage>
        <taxon>Bacteria</taxon>
        <taxon>Candidatus Yanofskyibacteriota</taxon>
    </lineage>
</organism>
<accession>A0A1F8GX96</accession>
<dbReference type="GO" id="GO:0030170">
    <property type="term" value="F:pyridoxal phosphate binding"/>
    <property type="evidence" value="ECO:0007669"/>
    <property type="project" value="TreeGrafter"/>
</dbReference>
<dbReference type="PIRSF" id="PIRSF000390">
    <property type="entry name" value="PLP_StrS"/>
    <property type="match status" value="1"/>
</dbReference>
<evidence type="ECO:0000256" key="2">
    <source>
        <dbReference type="PIRSR" id="PIRSR000390-2"/>
    </source>
</evidence>
<dbReference type="InterPro" id="IPR015421">
    <property type="entry name" value="PyrdxlP-dep_Trfase_major"/>
</dbReference>
<evidence type="ECO:0000313" key="4">
    <source>
        <dbReference type="EMBL" id="OGN30013.1"/>
    </source>
</evidence>
<feature type="modified residue" description="N6-(pyridoxal phosphate)lysine" evidence="2">
    <location>
        <position position="180"/>
    </location>
</feature>
<dbReference type="PANTHER" id="PTHR30244">
    <property type="entry name" value="TRANSAMINASE"/>
    <property type="match status" value="1"/>
</dbReference>
<gene>
    <name evidence="4" type="ORF">A3A33_01670</name>
</gene>
<dbReference type="PANTHER" id="PTHR30244:SF34">
    <property type="entry name" value="DTDP-4-AMINO-4,6-DIDEOXYGALACTOSE TRANSAMINASE"/>
    <property type="match status" value="1"/>
</dbReference>